<feature type="region of interest" description="Disordered" evidence="1">
    <location>
        <begin position="369"/>
        <end position="422"/>
    </location>
</feature>
<dbReference type="HOGENOM" id="CLU_581622_0_0_1"/>
<evidence type="ECO:0000313" key="2">
    <source>
        <dbReference type="EMBL" id="KEY72495.1"/>
    </source>
</evidence>
<feature type="compositionally biased region" description="Basic residues" evidence="1">
    <location>
        <begin position="403"/>
        <end position="415"/>
    </location>
</feature>
<evidence type="ECO:0000256" key="1">
    <source>
        <dbReference type="SAM" id="MobiDB-lite"/>
    </source>
</evidence>
<protein>
    <submittedName>
        <fullName evidence="2">Uncharacterized protein</fullName>
    </submittedName>
</protein>
<accession>A0A084B4L6</accession>
<dbReference type="EMBL" id="KL648087">
    <property type="protein sequence ID" value="KEY72495.1"/>
    <property type="molecule type" value="Genomic_DNA"/>
</dbReference>
<proteinExistence type="predicted"/>
<dbReference type="AlphaFoldDB" id="A0A084B4L6"/>
<reference evidence="2 3" key="1">
    <citation type="journal article" date="2014" name="BMC Genomics">
        <title>Comparative genome sequencing reveals chemotype-specific gene clusters in the toxigenic black mold Stachybotrys.</title>
        <authorList>
            <person name="Semeiks J."/>
            <person name="Borek D."/>
            <person name="Otwinowski Z."/>
            <person name="Grishin N.V."/>
        </authorList>
    </citation>
    <scope>NUCLEOTIDE SEQUENCE [LARGE SCALE GENOMIC DNA]</scope>
    <source>
        <strain evidence="3">CBS 109288 / IBT 7711</strain>
    </source>
</reference>
<dbReference type="OrthoDB" id="10322050at2759"/>
<evidence type="ECO:0000313" key="3">
    <source>
        <dbReference type="Proteomes" id="UP000028045"/>
    </source>
</evidence>
<feature type="region of interest" description="Disordered" evidence="1">
    <location>
        <begin position="220"/>
        <end position="251"/>
    </location>
</feature>
<feature type="compositionally biased region" description="Polar residues" evidence="1">
    <location>
        <begin position="232"/>
        <end position="241"/>
    </location>
</feature>
<name>A0A084B4L6_STACB</name>
<feature type="compositionally biased region" description="Basic and acidic residues" evidence="1">
    <location>
        <begin position="77"/>
        <end position="98"/>
    </location>
</feature>
<sequence length="475" mass="53014">MGEETPWNALDTMDNRSICLSSSSHLTGDNNERQEANDGIVMDSTDHFQQHFEDALCGDDNKSTADSESNPWTLPETCHDSSFERSISHSPADGRTEKQSAAVPGQNMFKNSAPDLAATLELPATQDSLFNLLENVPGEDVAIRPTDLSRTHNQCIIPSCEVDDISAVGIDTFPYTAVRKRSASFGDSQKSELPPQSPKKLRTWVRFRIGQRVFAARPSAEPLLNEADASETDSPLSTAPESSDEPEEYCEGWGEGWNDDLNFKLPASLTQENDEERGKKGIPWNRHWKREVLVEPGKWLYLSCIPLCTEISAIADPQELLDVVDTLKKENMWPLLLPVDGYPLRLRECVHCKLWTFCKLMKEQNAHITPAEERAGSARSGRSISEEPGRRGRERTKAPANQGRRRIKMVKRRERSRSEGREAIRRSYSPVAVVFDKELEVLRGSVGGAEADEKMVGLCSEDTKPDTSDQRTGGN</sequence>
<dbReference type="Proteomes" id="UP000028045">
    <property type="component" value="Unassembled WGS sequence"/>
</dbReference>
<feature type="compositionally biased region" description="Basic and acidic residues" evidence="1">
    <location>
        <begin position="454"/>
        <end position="469"/>
    </location>
</feature>
<keyword evidence="3" id="KW-1185">Reference proteome</keyword>
<feature type="compositionally biased region" description="Basic and acidic residues" evidence="1">
    <location>
        <begin position="384"/>
        <end position="397"/>
    </location>
</feature>
<organism evidence="2 3">
    <name type="scientific">Stachybotrys chartarum (strain CBS 109288 / IBT 7711)</name>
    <name type="common">Toxic black mold</name>
    <name type="synonym">Stilbospora chartarum</name>
    <dbReference type="NCBI Taxonomy" id="1280523"/>
    <lineage>
        <taxon>Eukaryota</taxon>
        <taxon>Fungi</taxon>
        <taxon>Dikarya</taxon>
        <taxon>Ascomycota</taxon>
        <taxon>Pezizomycotina</taxon>
        <taxon>Sordariomycetes</taxon>
        <taxon>Hypocreomycetidae</taxon>
        <taxon>Hypocreales</taxon>
        <taxon>Stachybotryaceae</taxon>
        <taxon>Stachybotrys</taxon>
    </lineage>
</organism>
<feature type="region of interest" description="Disordered" evidence="1">
    <location>
        <begin position="57"/>
        <end position="99"/>
    </location>
</feature>
<feature type="region of interest" description="Disordered" evidence="1">
    <location>
        <begin position="454"/>
        <end position="475"/>
    </location>
</feature>
<gene>
    <name evidence="2" type="ORF">S7711_10923</name>
</gene>